<evidence type="ECO:0000256" key="2">
    <source>
        <dbReference type="ARBA" id="ARBA00023125"/>
    </source>
</evidence>
<dbReference type="InterPro" id="IPR028082">
    <property type="entry name" value="Peripla_BP_I"/>
</dbReference>
<dbReference type="PROSITE" id="PS00356">
    <property type="entry name" value="HTH_LACI_1"/>
    <property type="match status" value="1"/>
</dbReference>
<dbReference type="GO" id="GO:0003700">
    <property type="term" value="F:DNA-binding transcription factor activity"/>
    <property type="evidence" value="ECO:0007669"/>
    <property type="project" value="TreeGrafter"/>
</dbReference>
<keyword evidence="2" id="KW-0238">DNA-binding</keyword>
<dbReference type="InterPro" id="IPR046335">
    <property type="entry name" value="LacI/GalR-like_sensor"/>
</dbReference>
<dbReference type="CDD" id="cd01392">
    <property type="entry name" value="HTH_LacI"/>
    <property type="match status" value="1"/>
</dbReference>
<evidence type="ECO:0000313" key="5">
    <source>
        <dbReference type="EMBL" id="SHO47375.1"/>
    </source>
</evidence>
<evidence type="ECO:0000256" key="3">
    <source>
        <dbReference type="ARBA" id="ARBA00023163"/>
    </source>
</evidence>
<dbReference type="PANTHER" id="PTHR30146:SF24">
    <property type="entry name" value="XYLOSE OPERON REGULATORY PROTEIN"/>
    <property type="match status" value="1"/>
</dbReference>
<sequence>MITLKDIAKEAGVSVMTVSRVVNMRYSEVSEENIEKINSIINRLGYVPNSSARSLSSKSSKIISIIIQGENNVLETPYNATMLGYIVQHVQECGFNAMVHFINEYSDVTKHLQSWNAEGAIFLGTFDKNILQIQENNKIPLVFTDSYSSVRQLINIGIDDYKGGVLAARHFIENGHREFAFVTLHTSVSQLIQQRLRGFKDTIENAGLSLSEEHILEPFQMEETIQRLTTLKKPVTAIFAAADNTAIELMDQLKKKGYRIPEDFSIIGFDNLPMSRYVSPQLTTISQDIMKKAHYAIDILFQHLNDPALPTQNIILDVELIKRESVLDRNTFAK</sequence>
<dbReference type="SUPFAM" id="SSF53822">
    <property type="entry name" value="Periplasmic binding protein-like I"/>
    <property type="match status" value="1"/>
</dbReference>
<dbReference type="InterPro" id="IPR000843">
    <property type="entry name" value="HTH_LacI"/>
</dbReference>
<dbReference type="CDD" id="cd06267">
    <property type="entry name" value="PBP1_LacI_sugar_binding-like"/>
    <property type="match status" value="1"/>
</dbReference>
<dbReference type="STRING" id="1121345.SAMN02745217_01517"/>
<dbReference type="PROSITE" id="PS50932">
    <property type="entry name" value="HTH_LACI_2"/>
    <property type="match status" value="1"/>
</dbReference>
<dbReference type="EMBL" id="FRFD01000004">
    <property type="protein sequence ID" value="SHO47375.1"/>
    <property type="molecule type" value="Genomic_DNA"/>
</dbReference>
<dbReference type="AlphaFoldDB" id="A0A1M7Y4Y7"/>
<dbReference type="Proteomes" id="UP000184612">
    <property type="component" value="Unassembled WGS sequence"/>
</dbReference>
<name>A0A1M7Y4Y7_9FIRM</name>
<accession>A0A1M7Y4Y7</accession>
<dbReference type="Gene3D" id="3.40.50.2300">
    <property type="match status" value="2"/>
</dbReference>
<dbReference type="SMART" id="SM00354">
    <property type="entry name" value="HTH_LACI"/>
    <property type="match status" value="1"/>
</dbReference>
<keyword evidence="6" id="KW-1185">Reference proteome</keyword>
<dbReference type="PRINTS" id="PR00036">
    <property type="entry name" value="HTHLACI"/>
</dbReference>
<dbReference type="InterPro" id="IPR010982">
    <property type="entry name" value="Lambda_DNA-bd_dom_sf"/>
</dbReference>
<dbReference type="GO" id="GO:0000976">
    <property type="term" value="F:transcription cis-regulatory region binding"/>
    <property type="evidence" value="ECO:0007669"/>
    <property type="project" value="TreeGrafter"/>
</dbReference>
<evidence type="ECO:0000259" key="4">
    <source>
        <dbReference type="PROSITE" id="PS50932"/>
    </source>
</evidence>
<reference evidence="5 6" key="1">
    <citation type="submission" date="2016-12" db="EMBL/GenBank/DDBJ databases">
        <authorList>
            <person name="Song W.-J."/>
            <person name="Kurnit D.M."/>
        </authorList>
    </citation>
    <scope>NUCLEOTIDE SEQUENCE [LARGE SCALE GENOMIC DNA]</scope>
    <source>
        <strain evidence="5 6">DSM 12503</strain>
    </source>
</reference>
<organism evidence="5 6">
    <name type="scientific">Anaerocolumna xylanovorans DSM 12503</name>
    <dbReference type="NCBI Taxonomy" id="1121345"/>
    <lineage>
        <taxon>Bacteria</taxon>
        <taxon>Bacillati</taxon>
        <taxon>Bacillota</taxon>
        <taxon>Clostridia</taxon>
        <taxon>Lachnospirales</taxon>
        <taxon>Lachnospiraceae</taxon>
        <taxon>Anaerocolumna</taxon>
    </lineage>
</organism>
<dbReference type="Gene3D" id="1.10.260.40">
    <property type="entry name" value="lambda repressor-like DNA-binding domains"/>
    <property type="match status" value="1"/>
</dbReference>
<evidence type="ECO:0000256" key="1">
    <source>
        <dbReference type="ARBA" id="ARBA00023015"/>
    </source>
</evidence>
<evidence type="ECO:0000313" key="6">
    <source>
        <dbReference type="Proteomes" id="UP000184612"/>
    </source>
</evidence>
<dbReference type="PANTHER" id="PTHR30146">
    <property type="entry name" value="LACI-RELATED TRANSCRIPTIONAL REPRESSOR"/>
    <property type="match status" value="1"/>
</dbReference>
<proteinExistence type="predicted"/>
<dbReference type="Pfam" id="PF13377">
    <property type="entry name" value="Peripla_BP_3"/>
    <property type="match status" value="1"/>
</dbReference>
<keyword evidence="1" id="KW-0805">Transcription regulation</keyword>
<feature type="domain" description="HTH lacI-type" evidence="4">
    <location>
        <begin position="2"/>
        <end position="57"/>
    </location>
</feature>
<dbReference type="RefSeq" id="WP_073588231.1">
    <property type="nucleotide sequence ID" value="NZ_FRFD01000004.1"/>
</dbReference>
<protein>
    <submittedName>
        <fullName evidence="5">Transcriptional regulator, LacI family</fullName>
    </submittedName>
</protein>
<gene>
    <name evidence="5" type="ORF">SAMN02745217_01517</name>
</gene>
<dbReference type="SUPFAM" id="SSF47413">
    <property type="entry name" value="lambda repressor-like DNA-binding domains"/>
    <property type="match status" value="1"/>
</dbReference>
<keyword evidence="3" id="KW-0804">Transcription</keyword>
<dbReference type="Pfam" id="PF00356">
    <property type="entry name" value="LacI"/>
    <property type="match status" value="1"/>
</dbReference>
<dbReference type="OrthoDB" id="9796186at2"/>